<evidence type="ECO:0000313" key="3">
    <source>
        <dbReference type="RefSeq" id="XP_025424483.1"/>
    </source>
</evidence>
<dbReference type="GO" id="GO:0009306">
    <property type="term" value="P:protein secretion"/>
    <property type="evidence" value="ECO:0007669"/>
    <property type="project" value="TreeGrafter"/>
</dbReference>
<dbReference type="PANTHER" id="PTHR17985:SF8">
    <property type="entry name" value="TRANSPORT AND GOLGI ORGANIZATION PROTEIN 2 HOMOLOG"/>
    <property type="match status" value="1"/>
</dbReference>
<sequence>MCIVFISSVQHMNGGYRLIVASNRDEYYDRATLPADYWSEDRDVIGGRDLEPSSVGGTWMALNVRGKLAILLNVFQRDQRPNAKSRGRLVEDFVKGDTPAPDYMQRLQDVYNGFQLITITMSESFLETHFFTNCIKDDNGLKVESLPNGVQGFGNAPFLKVANGERRFNEIVKKYGHSNTKDILIEELLNLLKWDKKHYPDEMITKMSPNHQGNDGQKLYSSVFVEIPALRYGTRTHTIILVDHNGKIDYNEWTLSNSNWEQRCFTTALKCRADC</sequence>
<evidence type="ECO:0000313" key="1">
    <source>
        <dbReference type="EMBL" id="MBY83796.1"/>
    </source>
</evidence>
<dbReference type="RefSeq" id="XP_025424483.1">
    <property type="nucleotide sequence ID" value="XM_025568698.1"/>
</dbReference>
<dbReference type="Proteomes" id="UP000694846">
    <property type="component" value="Unplaced"/>
</dbReference>
<dbReference type="OrthoDB" id="191601at2759"/>
<dbReference type="PANTHER" id="PTHR17985">
    <property type="entry name" value="SER/THR-RICH PROTEIN T10 IN DGCR REGION"/>
    <property type="match status" value="1"/>
</dbReference>
<proteinExistence type="predicted"/>
<reference evidence="3" key="2">
    <citation type="submission" date="2025-04" db="UniProtKB">
        <authorList>
            <consortium name="RefSeq"/>
        </authorList>
    </citation>
    <scope>IDENTIFICATION</scope>
    <source>
        <tissue evidence="3">Whole body</tissue>
    </source>
</reference>
<gene>
    <name evidence="1" type="primary">T10</name>
    <name evidence="3" type="synonym">LOC112693578</name>
    <name evidence="1" type="ORF">g.85758</name>
</gene>
<dbReference type="GO" id="GO:0005794">
    <property type="term" value="C:Golgi apparatus"/>
    <property type="evidence" value="ECO:0007669"/>
    <property type="project" value="TreeGrafter"/>
</dbReference>
<name>A0A2S2R1D5_9HEMI</name>
<accession>A0A2S2R1D5</accession>
<organism evidence="1">
    <name type="scientific">Sipha flava</name>
    <name type="common">yellow sugarcane aphid</name>
    <dbReference type="NCBI Taxonomy" id="143950"/>
    <lineage>
        <taxon>Eukaryota</taxon>
        <taxon>Metazoa</taxon>
        <taxon>Ecdysozoa</taxon>
        <taxon>Arthropoda</taxon>
        <taxon>Hexapoda</taxon>
        <taxon>Insecta</taxon>
        <taxon>Pterygota</taxon>
        <taxon>Neoptera</taxon>
        <taxon>Paraneoptera</taxon>
        <taxon>Hemiptera</taxon>
        <taxon>Sternorrhyncha</taxon>
        <taxon>Aphidomorpha</taxon>
        <taxon>Aphidoidea</taxon>
        <taxon>Aphididae</taxon>
        <taxon>Sipha</taxon>
    </lineage>
</organism>
<dbReference type="AlphaFoldDB" id="A0A2S2R1D5"/>
<dbReference type="InterPro" id="IPR008551">
    <property type="entry name" value="TANGO2"/>
</dbReference>
<keyword evidence="2" id="KW-1185">Reference proteome</keyword>
<dbReference type="Pfam" id="PF05742">
    <property type="entry name" value="TANGO2"/>
    <property type="match status" value="1"/>
</dbReference>
<reference evidence="1" key="1">
    <citation type="submission" date="2018-04" db="EMBL/GenBank/DDBJ databases">
        <title>Transcriptome assembly of Sipha flava.</title>
        <authorList>
            <person name="Scully E.D."/>
            <person name="Geib S.M."/>
            <person name="Palmer N.A."/>
            <person name="Koch K."/>
            <person name="Bradshaw J."/>
            <person name="Heng-Moss T."/>
            <person name="Sarath G."/>
        </authorList>
    </citation>
    <scope>NUCLEOTIDE SEQUENCE</scope>
</reference>
<dbReference type="EMBL" id="GGMS01014593">
    <property type="protein sequence ID" value="MBY83796.1"/>
    <property type="molecule type" value="Transcribed_RNA"/>
</dbReference>
<evidence type="ECO:0000313" key="2">
    <source>
        <dbReference type="Proteomes" id="UP000694846"/>
    </source>
</evidence>
<protein>
    <submittedName>
        <fullName evidence="1">Ser/Thr-rich protein T10 in DGCR region</fullName>
    </submittedName>
    <submittedName>
        <fullName evidence="3">Transport and Golgi organization 2 homolog isoform X1</fullName>
    </submittedName>
</protein>
<dbReference type="GO" id="GO:0007030">
    <property type="term" value="P:Golgi organization"/>
    <property type="evidence" value="ECO:0007669"/>
    <property type="project" value="TreeGrafter"/>
</dbReference>